<evidence type="ECO:0000256" key="4">
    <source>
        <dbReference type="ARBA" id="ARBA00044042"/>
    </source>
</evidence>
<protein>
    <recommendedName>
        <fullName evidence="4">lipopolysaccharide heptosyltransferase II</fullName>
        <ecNumber evidence="4">2.4.99.24</ecNumber>
    </recommendedName>
</protein>
<dbReference type="EC" id="2.4.99.24" evidence="4"/>
<dbReference type="Pfam" id="PF01075">
    <property type="entry name" value="Glyco_transf_9"/>
    <property type="match status" value="1"/>
</dbReference>
<dbReference type="PANTHER" id="PTHR30160:SF1">
    <property type="entry name" value="LIPOPOLYSACCHARIDE 1,2-N-ACETYLGLUCOSAMINETRANSFERASE-RELATED"/>
    <property type="match status" value="1"/>
</dbReference>
<dbReference type="GO" id="GO:0009244">
    <property type="term" value="P:lipopolysaccharide core region biosynthetic process"/>
    <property type="evidence" value="ECO:0007669"/>
    <property type="project" value="TreeGrafter"/>
</dbReference>
<dbReference type="InterPro" id="IPR011910">
    <property type="entry name" value="RfaF"/>
</dbReference>
<dbReference type="SUPFAM" id="SSF53756">
    <property type="entry name" value="UDP-Glycosyltransferase/glycogen phosphorylase"/>
    <property type="match status" value="1"/>
</dbReference>
<sequence>MKIVVWQTAFLGDLILTTPLLHSIKNIFPKSKLYVITKPFGKEVLKNNPYVDKIILYDKKNTSNIQIIKELRKEGFDIAISPHRSHRASYSLFLSKIPFRVGFDKAGFSFLYTKTVPHRFDGTHEIDRNLSLLSVFPDYSEKKLHRYPEIFLSEDEERSFEKFFLKEKKYILVAPGSKWETKRWTVKGFSRLIDILSEKGESVVLIGSKEDIPYTESIIKNIKTSKVINLVGKTTLRESFSIIKSARLLISNDSAPVHMAVAFNTPVVDIYGPTVKDFGFYPYRNGVVVELDNIKCRPCGLHGHKKCPTGTFECMEKITPDMVLDAVNKLII</sequence>
<dbReference type="InterPro" id="IPR002201">
    <property type="entry name" value="Glyco_trans_9"/>
</dbReference>
<dbReference type="EMBL" id="OBEI01000007">
    <property type="protein sequence ID" value="SNZ09579.1"/>
    <property type="molecule type" value="Genomic_DNA"/>
</dbReference>
<evidence type="ECO:0000313" key="7">
    <source>
        <dbReference type="Proteomes" id="UP000219036"/>
    </source>
</evidence>
<comment type="catalytic activity">
    <reaction evidence="5">
        <text>an L-alpha-D-Hep-(1-&gt;5)-[alpha-Kdo-(2-&gt;4)]-alpha-Kdo-(2-&gt;6)-lipid A + ADP-L-glycero-beta-D-manno-heptose = an L-alpha-D-Hep-(1-&gt;3)-L-alpha-D-Hep-(1-&gt;5)-[alpha-Kdo-(2-&gt;4)]-alpha-Kdo-(2-&gt;6)-lipid A + ADP + H(+)</text>
        <dbReference type="Rhea" id="RHEA:74071"/>
        <dbReference type="ChEBI" id="CHEBI:15378"/>
        <dbReference type="ChEBI" id="CHEBI:61506"/>
        <dbReference type="ChEBI" id="CHEBI:193068"/>
        <dbReference type="ChEBI" id="CHEBI:193069"/>
        <dbReference type="ChEBI" id="CHEBI:456216"/>
        <dbReference type="EC" id="2.4.99.24"/>
    </reaction>
</comment>
<keyword evidence="7" id="KW-1185">Reference proteome</keyword>
<name>A0A285NJF0_9AQUI</name>
<dbReference type="CDD" id="cd03789">
    <property type="entry name" value="GT9_LPS_heptosyltransferase"/>
    <property type="match status" value="1"/>
</dbReference>
<evidence type="ECO:0000256" key="2">
    <source>
        <dbReference type="ARBA" id="ARBA00022679"/>
    </source>
</evidence>
<evidence type="ECO:0000256" key="1">
    <source>
        <dbReference type="ARBA" id="ARBA00022676"/>
    </source>
</evidence>
<dbReference type="RefSeq" id="WP_097000734.1">
    <property type="nucleotide sequence ID" value="NZ_OBEI01000007.1"/>
</dbReference>
<evidence type="ECO:0000256" key="3">
    <source>
        <dbReference type="ARBA" id="ARBA00043995"/>
    </source>
</evidence>
<evidence type="ECO:0000256" key="5">
    <source>
        <dbReference type="ARBA" id="ARBA00047503"/>
    </source>
</evidence>
<organism evidence="6 7">
    <name type="scientific">Persephonella hydrogeniphila</name>
    <dbReference type="NCBI Taxonomy" id="198703"/>
    <lineage>
        <taxon>Bacteria</taxon>
        <taxon>Pseudomonadati</taxon>
        <taxon>Aquificota</taxon>
        <taxon>Aquificia</taxon>
        <taxon>Aquificales</taxon>
        <taxon>Hydrogenothermaceae</taxon>
        <taxon>Persephonella</taxon>
    </lineage>
</organism>
<evidence type="ECO:0000313" key="6">
    <source>
        <dbReference type="EMBL" id="SNZ09579.1"/>
    </source>
</evidence>
<dbReference type="Gene3D" id="3.40.50.2000">
    <property type="entry name" value="Glycogen Phosphorylase B"/>
    <property type="match status" value="2"/>
</dbReference>
<dbReference type="OrthoDB" id="9760688at2"/>
<keyword evidence="2 6" id="KW-0808">Transferase</keyword>
<reference evidence="7" key="1">
    <citation type="submission" date="2017-09" db="EMBL/GenBank/DDBJ databases">
        <authorList>
            <person name="Varghese N."/>
            <person name="Submissions S."/>
        </authorList>
    </citation>
    <scope>NUCLEOTIDE SEQUENCE [LARGE SCALE GENOMIC DNA]</scope>
    <source>
        <strain evidence="7">DSM 15103</strain>
    </source>
</reference>
<keyword evidence="1" id="KW-0328">Glycosyltransferase</keyword>
<proteinExistence type="inferred from homology"/>
<dbReference type="AlphaFoldDB" id="A0A285NJF0"/>
<dbReference type="GO" id="GO:0005829">
    <property type="term" value="C:cytosol"/>
    <property type="evidence" value="ECO:0007669"/>
    <property type="project" value="TreeGrafter"/>
</dbReference>
<dbReference type="Proteomes" id="UP000219036">
    <property type="component" value="Unassembled WGS sequence"/>
</dbReference>
<dbReference type="PANTHER" id="PTHR30160">
    <property type="entry name" value="TETRAACYLDISACCHARIDE 4'-KINASE-RELATED"/>
    <property type="match status" value="1"/>
</dbReference>
<dbReference type="InterPro" id="IPR051199">
    <property type="entry name" value="LPS_LOS_Heptosyltrfase"/>
</dbReference>
<comment type="similarity">
    <text evidence="3">Belongs to the glycosyltransferase 9 family.</text>
</comment>
<gene>
    <name evidence="6" type="ORF">SAMN06265182_1573</name>
</gene>
<accession>A0A285NJF0</accession>
<dbReference type="GO" id="GO:0008713">
    <property type="term" value="F:ADP-heptose-lipopolysaccharide heptosyltransferase activity"/>
    <property type="evidence" value="ECO:0007669"/>
    <property type="project" value="UniProtKB-EC"/>
</dbReference>
<dbReference type="NCBIfam" id="TIGR02195">
    <property type="entry name" value="heptsyl_trn_II"/>
    <property type="match status" value="1"/>
</dbReference>